<keyword evidence="3" id="KW-1185">Reference proteome</keyword>
<name>A0A0N5CRT2_THECL</name>
<evidence type="ECO:0000313" key="2">
    <source>
        <dbReference type="EMBL" id="VDM99148.1"/>
    </source>
</evidence>
<reference evidence="2 3" key="2">
    <citation type="submission" date="2018-11" db="EMBL/GenBank/DDBJ databases">
        <authorList>
            <consortium name="Pathogen Informatics"/>
        </authorList>
    </citation>
    <scope>NUCLEOTIDE SEQUENCE [LARGE SCALE GENOMIC DNA]</scope>
</reference>
<organism evidence="4">
    <name type="scientific">Thelazia callipaeda</name>
    <name type="common">Oriental eyeworm</name>
    <name type="synonym">Parasitic nematode</name>
    <dbReference type="NCBI Taxonomy" id="103827"/>
    <lineage>
        <taxon>Eukaryota</taxon>
        <taxon>Metazoa</taxon>
        <taxon>Ecdysozoa</taxon>
        <taxon>Nematoda</taxon>
        <taxon>Chromadorea</taxon>
        <taxon>Rhabditida</taxon>
        <taxon>Spirurina</taxon>
        <taxon>Spiruromorpha</taxon>
        <taxon>Thelazioidea</taxon>
        <taxon>Thelaziidae</taxon>
        <taxon>Thelazia</taxon>
    </lineage>
</organism>
<dbReference type="EMBL" id="UYYF01000810">
    <property type="protein sequence ID" value="VDM99148.1"/>
    <property type="molecule type" value="Genomic_DNA"/>
</dbReference>
<sequence>MNKNMQNVSRLFIRYYSLKPPGRKNWPKPMMLGPQTVKHPKFPGWPLYYFPASDSRYQWFFVILAFQLTGISLPLLGIYKMLKTMYSYSFILFDPSWIYLKMLK</sequence>
<dbReference type="WBParaSite" id="TCLT_0000293201-mRNA-1">
    <property type="protein sequence ID" value="TCLT_0000293201-mRNA-1"/>
    <property type="gene ID" value="TCLT_0000293201"/>
</dbReference>
<evidence type="ECO:0000313" key="4">
    <source>
        <dbReference type="WBParaSite" id="TCLT_0000293201-mRNA-1"/>
    </source>
</evidence>
<dbReference type="Proteomes" id="UP000276776">
    <property type="component" value="Unassembled WGS sequence"/>
</dbReference>
<gene>
    <name evidence="2" type="ORF">TCLT_LOCUS2933</name>
</gene>
<keyword evidence="1" id="KW-0472">Membrane</keyword>
<accession>A0A0N5CRT2</accession>
<keyword evidence="1" id="KW-0812">Transmembrane</keyword>
<evidence type="ECO:0000313" key="3">
    <source>
        <dbReference type="Proteomes" id="UP000276776"/>
    </source>
</evidence>
<proteinExistence type="predicted"/>
<dbReference type="AlphaFoldDB" id="A0A0N5CRT2"/>
<dbReference type="OMA" id="HPKFPGW"/>
<protein>
    <submittedName>
        <fullName evidence="2 4">Uncharacterized protein</fullName>
    </submittedName>
</protein>
<feature type="transmembrane region" description="Helical" evidence="1">
    <location>
        <begin position="59"/>
        <end position="79"/>
    </location>
</feature>
<reference evidence="4" key="1">
    <citation type="submission" date="2017-02" db="UniProtKB">
        <authorList>
            <consortium name="WormBaseParasite"/>
        </authorList>
    </citation>
    <scope>IDENTIFICATION</scope>
</reference>
<dbReference type="OrthoDB" id="5777465at2759"/>
<keyword evidence="1" id="KW-1133">Transmembrane helix</keyword>
<evidence type="ECO:0000256" key="1">
    <source>
        <dbReference type="SAM" id="Phobius"/>
    </source>
</evidence>